<evidence type="ECO:0000256" key="1">
    <source>
        <dbReference type="SAM" id="MobiDB-lite"/>
    </source>
</evidence>
<accession>A0A8S3WF86</accession>
<dbReference type="OrthoDB" id="10022108at2759"/>
<proteinExistence type="predicted"/>
<sequence length="266" mass="29766">MKSSLKEIDTSIRSGLSILPSADSSKIFQTSIREHLQLIEEHLGAMSSELRTMREQKQRAPSPTASSLATELAQTGEAATKPKKTYTRVAASPPLPKPNHTLIITSTDSKNTAENIIERIREALDTKKTGAKVDRVRKAKNQKVILSCNTKEDLNLVQNRVKTNKSLKVEVARTNNPLAIIRDVLSYHTDVEIVENILAQNKHLLYDVFIFILTSLTYTKSSKTKKKGPNFWHSWSPSFALLQSVTPRTIHSPDSSKLLRNSQRSP</sequence>
<feature type="compositionally biased region" description="Polar residues" evidence="1">
    <location>
        <begin position="59"/>
        <end position="73"/>
    </location>
</feature>
<comment type="caution">
    <text evidence="2">The sequence shown here is derived from an EMBL/GenBank/DDBJ whole genome shotgun (WGS) entry which is preliminary data.</text>
</comment>
<name>A0A8S3WF86_PARAO</name>
<gene>
    <name evidence="2" type="ORF">PAPOLLO_LOCUS5748</name>
</gene>
<evidence type="ECO:0000313" key="3">
    <source>
        <dbReference type="Proteomes" id="UP000691718"/>
    </source>
</evidence>
<organism evidence="2 3">
    <name type="scientific">Parnassius apollo</name>
    <name type="common">Apollo butterfly</name>
    <name type="synonym">Papilio apollo</name>
    <dbReference type="NCBI Taxonomy" id="110799"/>
    <lineage>
        <taxon>Eukaryota</taxon>
        <taxon>Metazoa</taxon>
        <taxon>Ecdysozoa</taxon>
        <taxon>Arthropoda</taxon>
        <taxon>Hexapoda</taxon>
        <taxon>Insecta</taxon>
        <taxon>Pterygota</taxon>
        <taxon>Neoptera</taxon>
        <taxon>Endopterygota</taxon>
        <taxon>Lepidoptera</taxon>
        <taxon>Glossata</taxon>
        <taxon>Ditrysia</taxon>
        <taxon>Papilionoidea</taxon>
        <taxon>Papilionidae</taxon>
        <taxon>Parnassiinae</taxon>
        <taxon>Parnassini</taxon>
        <taxon>Parnassius</taxon>
        <taxon>Parnassius</taxon>
    </lineage>
</organism>
<evidence type="ECO:0000313" key="2">
    <source>
        <dbReference type="EMBL" id="CAG4957621.1"/>
    </source>
</evidence>
<dbReference type="Proteomes" id="UP000691718">
    <property type="component" value="Unassembled WGS sequence"/>
</dbReference>
<reference evidence="2" key="1">
    <citation type="submission" date="2021-04" db="EMBL/GenBank/DDBJ databases">
        <authorList>
            <person name="Tunstrom K."/>
        </authorList>
    </citation>
    <scope>NUCLEOTIDE SEQUENCE</scope>
</reference>
<keyword evidence="3" id="KW-1185">Reference proteome</keyword>
<protein>
    <submittedName>
        <fullName evidence="2">(apollo) hypothetical protein</fullName>
    </submittedName>
</protein>
<feature type="region of interest" description="Disordered" evidence="1">
    <location>
        <begin position="52"/>
        <end position="103"/>
    </location>
</feature>
<dbReference type="EMBL" id="CAJQZP010000358">
    <property type="protein sequence ID" value="CAG4957621.1"/>
    <property type="molecule type" value="Genomic_DNA"/>
</dbReference>
<dbReference type="AlphaFoldDB" id="A0A8S3WF86"/>